<dbReference type="Pfam" id="PF00239">
    <property type="entry name" value="Resolvase"/>
    <property type="match status" value="1"/>
</dbReference>
<name>A0A919C9P7_9ACTN</name>
<gene>
    <name evidence="4" type="ORF">GCM10010334_21200</name>
</gene>
<dbReference type="SUPFAM" id="SSF53041">
    <property type="entry name" value="Resolvase-like"/>
    <property type="match status" value="1"/>
</dbReference>
<sequence>MTNPASGKRQRIVGVIRLSKETDESTSPERQKEKIEGYARLYDCEIVGWAVDVGVSAKISPWDRPELGPWLAKSDEFDMLVCWKLDRLARSVKDFANLCAWAEESAVTLVCIDDKIDLSSNIGKLVANILAAVAQFELETIKARVLDARLAMRRYGRWSGGDPVYGYKTVPARDHVDGCSWHACDCPPGEGLQVDFDTDALEGAEASAFENGQHIVRRIRAGDSMNSLCLNFERADVLAPSDYKRAQRGKPARDERAAWCPETIRNFLTSHTIRGFMSHDGELVCGDDGMPVKVGPALVTESEWAEIQERLAIKPRTRTTGAGPLLDVGFCLSPDCGLVDPVRRHLEGCTATGKKRCDCPRDRVHGPAKPGKLYQWRASRTIASGRKDYRYHRCENLVKKTCTGTAMTADDLETILEETLLSEVGDLEVTRRTLIPGEDHTEELAQCRDAIQRLTDEKDAAADWDDEDEAVYLSRMGKLRERRKRLAALPQREASWAVEGTGETCRELWARLDWSGRRQWLVESGTKLYAVAPRGGASEFHVIVGEEYRARAVQAAQALAA</sequence>
<dbReference type="PANTHER" id="PTHR30461">
    <property type="entry name" value="DNA-INVERTASE FROM LAMBDOID PROPHAGE"/>
    <property type="match status" value="1"/>
</dbReference>
<dbReference type="PANTHER" id="PTHR30461:SF2">
    <property type="entry name" value="SERINE RECOMBINASE PINE-RELATED"/>
    <property type="match status" value="1"/>
</dbReference>
<dbReference type="AlphaFoldDB" id="A0A919C9P7"/>
<dbReference type="InterPro" id="IPR038109">
    <property type="entry name" value="DNA_bind_recomb_sf"/>
</dbReference>
<proteinExistence type="predicted"/>
<evidence type="ECO:0000256" key="2">
    <source>
        <dbReference type="ARBA" id="ARBA00023172"/>
    </source>
</evidence>
<dbReference type="InterPro" id="IPR006119">
    <property type="entry name" value="Resolv_N"/>
</dbReference>
<dbReference type="Proteomes" id="UP000638353">
    <property type="component" value="Unassembled WGS sequence"/>
</dbReference>
<accession>A0A919C9P7</accession>
<dbReference type="CDD" id="cd00338">
    <property type="entry name" value="Ser_Recombinase"/>
    <property type="match status" value="1"/>
</dbReference>
<dbReference type="GO" id="GO:0000150">
    <property type="term" value="F:DNA strand exchange activity"/>
    <property type="evidence" value="ECO:0007669"/>
    <property type="project" value="InterPro"/>
</dbReference>
<evidence type="ECO:0000256" key="1">
    <source>
        <dbReference type="ARBA" id="ARBA00023125"/>
    </source>
</evidence>
<evidence type="ECO:0000313" key="4">
    <source>
        <dbReference type="EMBL" id="GHC88472.1"/>
    </source>
</evidence>
<dbReference type="InterPro" id="IPR036162">
    <property type="entry name" value="Resolvase-like_N_sf"/>
</dbReference>
<dbReference type="RefSeq" id="WP_189823249.1">
    <property type="nucleotide sequence ID" value="NZ_BMVC01000003.1"/>
</dbReference>
<reference evidence="4" key="2">
    <citation type="submission" date="2020-09" db="EMBL/GenBank/DDBJ databases">
        <authorList>
            <person name="Sun Q."/>
            <person name="Ohkuma M."/>
        </authorList>
    </citation>
    <scope>NUCLEOTIDE SEQUENCE</scope>
    <source>
        <strain evidence="4">JCM 4637</strain>
    </source>
</reference>
<dbReference type="SMART" id="SM00857">
    <property type="entry name" value="Resolvase"/>
    <property type="match status" value="1"/>
</dbReference>
<reference evidence="4" key="1">
    <citation type="journal article" date="2014" name="Int. J. Syst. Evol. Microbiol.">
        <title>Complete genome sequence of Corynebacterium casei LMG S-19264T (=DSM 44701T), isolated from a smear-ripened cheese.</title>
        <authorList>
            <consortium name="US DOE Joint Genome Institute (JGI-PGF)"/>
            <person name="Walter F."/>
            <person name="Albersmeier A."/>
            <person name="Kalinowski J."/>
            <person name="Ruckert C."/>
        </authorList>
    </citation>
    <scope>NUCLEOTIDE SEQUENCE</scope>
    <source>
        <strain evidence="4">JCM 4637</strain>
    </source>
</reference>
<comment type="caution">
    <text evidence="4">The sequence shown here is derived from an EMBL/GenBank/DDBJ whole genome shotgun (WGS) entry which is preliminary data.</text>
</comment>
<keyword evidence="2" id="KW-0233">DNA recombination</keyword>
<dbReference type="InterPro" id="IPR050639">
    <property type="entry name" value="SSR_resolvase"/>
</dbReference>
<keyword evidence="1" id="KW-0238">DNA-binding</keyword>
<dbReference type="EMBL" id="BMVC01000003">
    <property type="protein sequence ID" value="GHC88472.1"/>
    <property type="molecule type" value="Genomic_DNA"/>
</dbReference>
<evidence type="ECO:0000313" key="5">
    <source>
        <dbReference type="Proteomes" id="UP000638353"/>
    </source>
</evidence>
<feature type="domain" description="Resolvase/invertase-type recombinase catalytic" evidence="3">
    <location>
        <begin position="11"/>
        <end position="156"/>
    </location>
</feature>
<dbReference type="Gene3D" id="3.40.50.1390">
    <property type="entry name" value="Resolvase, N-terminal catalytic domain"/>
    <property type="match status" value="1"/>
</dbReference>
<dbReference type="GO" id="GO:0003677">
    <property type="term" value="F:DNA binding"/>
    <property type="evidence" value="ECO:0007669"/>
    <property type="project" value="UniProtKB-KW"/>
</dbReference>
<evidence type="ECO:0000259" key="3">
    <source>
        <dbReference type="PROSITE" id="PS51736"/>
    </source>
</evidence>
<dbReference type="PROSITE" id="PS51736">
    <property type="entry name" value="RECOMBINASES_3"/>
    <property type="match status" value="1"/>
</dbReference>
<organism evidence="4 5">
    <name type="scientific">Streptomyces finlayi</name>
    <dbReference type="NCBI Taxonomy" id="67296"/>
    <lineage>
        <taxon>Bacteria</taxon>
        <taxon>Bacillati</taxon>
        <taxon>Actinomycetota</taxon>
        <taxon>Actinomycetes</taxon>
        <taxon>Kitasatosporales</taxon>
        <taxon>Streptomycetaceae</taxon>
        <taxon>Streptomyces</taxon>
    </lineage>
</organism>
<protein>
    <submittedName>
        <fullName evidence="4">Integrase</fullName>
    </submittedName>
</protein>
<dbReference type="Gene3D" id="3.90.1750.20">
    <property type="entry name" value="Putative Large Serine Recombinase, Chain B, Domain 2"/>
    <property type="match status" value="1"/>
</dbReference>